<accession>A0A1S3S6M3</accession>
<evidence type="ECO:0000313" key="2">
    <source>
        <dbReference type="Proteomes" id="UP001652741"/>
    </source>
</evidence>
<evidence type="ECO:0000313" key="3">
    <source>
        <dbReference type="RefSeq" id="XP_014059989.2"/>
    </source>
</evidence>
<dbReference type="KEGG" id="sasa:106607507"/>
<feature type="region of interest" description="Disordered" evidence="1">
    <location>
        <begin position="269"/>
        <end position="295"/>
    </location>
</feature>
<sequence length="834" mass="91216">MRPNILSADTRLIMAIVEIIIKQINARLAQLMLKGGASQGAEAPSTSISSPSSQFAEQMLRTITTTMNGHTMGQMALTRLSGKSPLEIESRLETELGPLAGQVIVATISSIQRAKSNAQTRHEVQVSSPCTYFLSAVSAEVQSLVVQRSGIRMSARQSGSDHLLNLSRAKITRAVELKMAEMYGGSLWDWSLTEQNIQPRHDRITAMSSDLVDLVVDDTLDALGYLENQALSGPQTAGSLTGIEGLDIDGVARDMVRKAAPKLKASMSEFELEGGSRSSQGSSGPSNHSPLPRSHSDLRMLCVRSAVAVRTALQVIKTELDSNSEESFDPCQMARNLLARLVSSVESIDDLEIGEMLQGPSAIMEPEAIREHPDISSTAIYHSLLIDCPFPPSERVQETIILSHPLTAQDVTTRGEKQHPADLQTDSLMAEYLAKAQQVGTQVIRDASLTMDILSAHISSRNIAEASTRILESLLVDLNEAVEVSRAGGSKFWEQVQLSSQKLYSTAVDKLKSLYTGCHLTNERDHQDTHVTADKIQDMEVSTNNDLKDPTVAVSQESVRRSAKKILTKVLNVIKAGVAGSEHSSLGEQMTEKCQLATEMLDSILNRLEDDEPDVGEEDHLHVMSVRDVYQDVSSKTSQVCMMVSSQAMDPLTDDVSAATSVHDIVPRSERCLSQATSTHRSGTSQASSDFVVEDMSELHSNRTDTELPVRCTSTAVADTETRHVPSARVKKKSQGQRFSCCPKLPTVRIKVFKSRVEPESHLTQKELPSQRFSTSRVALDDDHVVPFIPQLEDDLPPAPAQESHKRPLLVRVFRAISRAISKPFKGCACCRKN</sequence>
<keyword evidence="2" id="KW-1185">Reference proteome</keyword>
<dbReference type="Proteomes" id="UP001652741">
    <property type="component" value="Chromosome ssa06"/>
</dbReference>
<dbReference type="GeneID" id="106607507"/>
<organism evidence="2 3">
    <name type="scientific">Salmo salar</name>
    <name type="common">Atlantic salmon</name>
    <dbReference type="NCBI Taxonomy" id="8030"/>
    <lineage>
        <taxon>Eukaryota</taxon>
        <taxon>Metazoa</taxon>
        <taxon>Chordata</taxon>
        <taxon>Craniata</taxon>
        <taxon>Vertebrata</taxon>
        <taxon>Euteleostomi</taxon>
        <taxon>Actinopterygii</taxon>
        <taxon>Neopterygii</taxon>
        <taxon>Teleostei</taxon>
        <taxon>Protacanthopterygii</taxon>
        <taxon>Salmoniformes</taxon>
        <taxon>Salmonidae</taxon>
        <taxon>Salmoninae</taxon>
        <taxon>Salmo</taxon>
    </lineage>
</organism>
<gene>
    <name evidence="3" type="primary">LOC106607507</name>
</gene>
<feature type="compositionally biased region" description="Low complexity" evidence="1">
    <location>
        <begin position="275"/>
        <end position="289"/>
    </location>
</feature>
<dbReference type="AlphaFoldDB" id="A0A1S3S6M3"/>
<evidence type="ECO:0008006" key="4">
    <source>
        <dbReference type="Google" id="ProtNLM"/>
    </source>
</evidence>
<proteinExistence type="predicted"/>
<evidence type="ECO:0000256" key="1">
    <source>
        <dbReference type="SAM" id="MobiDB-lite"/>
    </source>
</evidence>
<name>A0A1S3S6M3_SALSA</name>
<protein>
    <recommendedName>
        <fullName evidence="4">Fibrous sheath-interacting protein 2-like</fullName>
    </recommendedName>
</protein>
<dbReference type="RefSeq" id="XP_014059989.2">
    <property type="nucleotide sequence ID" value="XM_014204514.2"/>
</dbReference>
<reference evidence="3" key="1">
    <citation type="submission" date="2025-08" db="UniProtKB">
        <authorList>
            <consortium name="RefSeq"/>
        </authorList>
    </citation>
    <scope>IDENTIFICATION</scope>
</reference>